<accession>A0ACB9S4U8</accession>
<name>A0ACB9S4U8_9MYRT</name>
<evidence type="ECO:0000313" key="2">
    <source>
        <dbReference type="Proteomes" id="UP001057402"/>
    </source>
</evidence>
<gene>
    <name evidence="1" type="ORF">MLD38_003528</name>
</gene>
<organism evidence="1 2">
    <name type="scientific">Melastoma candidum</name>
    <dbReference type="NCBI Taxonomy" id="119954"/>
    <lineage>
        <taxon>Eukaryota</taxon>
        <taxon>Viridiplantae</taxon>
        <taxon>Streptophyta</taxon>
        <taxon>Embryophyta</taxon>
        <taxon>Tracheophyta</taxon>
        <taxon>Spermatophyta</taxon>
        <taxon>Magnoliopsida</taxon>
        <taxon>eudicotyledons</taxon>
        <taxon>Gunneridae</taxon>
        <taxon>Pentapetalae</taxon>
        <taxon>rosids</taxon>
        <taxon>malvids</taxon>
        <taxon>Myrtales</taxon>
        <taxon>Melastomataceae</taxon>
        <taxon>Melastomatoideae</taxon>
        <taxon>Melastomateae</taxon>
        <taxon>Melastoma</taxon>
    </lineage>
</organism>
<keyword evidence="2" id="KW-1185">Reference proteome</keyword>
<evidence type="ECO:0000313" key="1">
    <source>
        <dbReference type="EMBL" id="KAI4385511.1"/>
    </source>
</evidence>
<dbReference type="EMBL" id="CM042881">
    <property type="protein sequence ID" value="KAI4385511.1"/>
    <property type="molecule type" value="Genomic_DNA"/>
</dbReference>
<reference evidence="2" key="1">
    <citation type="journal article" date="2023" name="Front. Plant Sci.">
        <title>Chromosomal-level genome assembly of Melastoma candidum provides insights into trichome evolution.</title>
        <authorList>
            <person name="Zhong Y."/>
            <person name="Wu W."/>
            <person name="Sun C."/>
            <person name="Zou P."/>
            <person name="Liu Y."/>
            <person name="Dai S."/>
            <person name="Zhou R."/>
        </authorList>
    </citation>
    <scope>NUCLEOTIDE SEQUENCE [LARGE SCALE GENOMIC DNA]</scope>
</reference>
<protein>
    <submittedName>
        <fullName evidence="1">Uncharacterized protein</fullName>
    </submittedName>
</protein>
<comment type="caution">
    <text evidence="1">The sequence shown here is derived from an EMBL/GenBank/DDBJ whole genome shotgun (WGS) entry which is preliminary data.</text>
</comment>
<dbReference type="Proteomes" id="UP001057402">
    <property type="component" value="Chromosome 2"/>
</dbReference>
<sequence length="476" mass="53583">MASTFDDDPFYYGGGTGFHFDSDLDFAFRLQLQEAITASLATAEASSSGPSASVTAVSDIDGERGLFRVYCKGFAEDGGELGERAVFGIGVAVCDESGGLVVGVKRGKVIHGGASRKEAEATAVVEGMTKAVELGLRRVVFYTDYHPLYQFVTHKWQSKQRKVENLVNQVDRLSQSFRYFRFFLVARSDLRFAVKLARDAISDNSESPTEPECGSSNDNSRETCDICLEDTVVAKMFSVDECQHRYCLSCMKQHVEVKLLHGVVPKCPHEGCKSDLSVSSCSKFLTPKLMNTMAQRIKEASIPVSEKVYCPYPKCSALMSKKEIGSSSRNVVARKCTECHRLFCIDCKVPWHCAMTCIEYKRLNPDPPLNDARLKSLAKSNLWRQCEKCSHMIELAEGCYHMTCRCGYEFCYNCGAEWKDKKATCDCPLWEEEYILQDGSDNELDDDDDDDYDDDYDEEEYEYDEEDEIYNISVIL</sequence>
<proteinExistence type="predicted"/>